<dbReference type="EMBL" id="JAXUIC010000006">
    <property type="protein sequence ID" value="KAK4585811.1"/>
    <property type="molecule type" value="Genomic_DNA"/>
</dbReference>
<sequence length="144" mass="17291">MHPHKRNIHKMTTWSYFLFLALAWSFIIIAIAFEKHDNHLAVVHVINALPNNSEPMRIQCTSPRTDTNLGEYTLYVGDDYQWNVTHKSLHYCEALWERWFASWHAFQPRRDVSHGTVYWLVKHNGFFLSWNNSSWVRKESWQTE</sequence>
<dbReference type="AlphaFoldDB" id="A0AAN7F8P2"/>
<organism evidence="2 3">
    <name type="scientific">Quercus rubra</name>
    <name type="common">Northern red oak</name>
    <name type="synonym">Quercus borealis</name>
    <dbReference type="NCBI Taxonomy" id="3512"/>
    <lineage>
        <taxon>Eukaryota</taxon>
        <taxon>Viridiplantae</taxon>
        <taxon>Streptophyta</taxon>
        <taxon>Embryophyta</taxon>
        <taxon>Tracheophyta</taxon>
        <taxon>Spermatophyta</taxon>
        <taxon>Magnoliopsida</taxon>
        <taxon>eudicotyledons</taxon>
        <taxon>Gunneridae</taxon>
        <taxon>Pentapetalae</taxon>
        <taxon>rosids</taxon>
        <taxon>fabids</taxon>
        <taxon>Fagales</taxon>
        <taxon>Fagaceae</taxon>
        <taxon>Quercus</taxon>
    </lineage>
</organism>
<keyword evidence="1" id="KW-0812">Transmembrane</keyword>
<comment type="caution">
    <text evidence="2">The sequence shown here is derived from an EMBL/GenBank/DDBJ whole genome shotgun (WGS) entry which is preliminary data.</text>
</comment>
<evidence type="ECO:0000313" key="2">
    <source>
        <dbReference type="EMBL" id="KAK4585811.1"/>
    </source>
</evidence>
<name>A0AAN7F8P2_QUERU</name>
<protein>
    <recommendedName>
        <fullName evidence="4">S-protein homolog</fullName>
    </recommendedName>
</protein>
<dbReference type="PANTHER" id="PTHR35630">
    <property type="entry name" value="LEGUMINOSIN GROUP486 SECRETED PEPTIDE"/>
    <property type="match status" value="1"/>
</dbReference>
<dbReference type="PANTHER" id="PTHR35630:SF1">
    <property type="entry name" value="LEGUMINOSIN GROUP486 SECRETED PEPTIDE"/>
    <property type="match status" value="1"/>
</dbReference>
<keyword evidence="1" id="KW-0472">Membrane</keyword>
<gene>
    <name evidence="2" type="ORF">RGQ29_023143</name>
</gene>
<dbReference type="Proteomes" id="UP001324115">
    <property type="component" value="Unassembled WGS sequence"/>
</dbReference>
<evidence type="ECO:0000313" key="3">
    <source>
        <dbReference type="Proteomes" id="UP001324115"/>
    </source>
</evidence>
<feature type="transmembrane region" description="Helical" evidence="1">
    <location>
        <begin position="12"/>
        <end position="33"/>
    </location>
</feature>
<reference evidence="2 3" key="1">
    <citation type="journal article" date="2023" name="G3 (Bethesda)">
        <title>A haplotype-resolved chromosome-scale genome for Quercus rubra L. provides insights into the genetics of adaptive traits for red oak species.</title>
        <authorList>
            <person name="Kapoor B."/>
            <person name="Jenkins J."/>
            <person name="Schmutz J."/>
            <person name="Zhebentyayeva T."/>
            <person name="Kuelheim C."/>
            <person name="Coggeshall M."/>
            <person name="Heim C."/>
            <person name="Lasky J.R."/>
            <person name="Leites L."/>
            <person name="Islam-Faridi N."/>
            <person name="Romero-Severson J."/>
            <person name="DeLeo V.L."/>
            <person name="Lucas S.M."/>
            <person name="Lazic D."/>
            <person name="Gailing O."/>
            <person name="Carlson J."/>
            <person name="Staton M."/>
        </authorList>
    </citation>
    <scope>NUCLEOTIDE SEQUENCE [LARGE SCALE GENOMIC DNA]</scope>
    <source>
        <strain evidence="2">Pseudo-F2</strain>
    </source>
</reference>
<keyword evidence="1" id="KW-1133">Transmembrane helix</keyword>
<proteinExistence type="predicted"/>
<keyword evidence="3" id="KW-1185">Reference proteome</keyword>
<evidence type="ECO:0008006" key="4">
    <source>
        <dbReference type="Google" id="ProtNLM"/>
    </source>
</evidence>
<accession>A0AAN7F8P2</accession>
<evidence type="ECO:0000256" key="1">
    <source>
        <dbReference type="SAM" id="Phobius"/>
    </source>
</evidence>